<protein>
    <submittedName>
        <fullName evidence="1">28319_t:CDS:1</fullName>
    </submittedName>
</protein>
<sequence length="148" mass="17055">GVNQETTIDNFQAAEDFTIKNPPLEEIPPKDHIIYIQSLGGAIAWDWDPDDSLLKQQIVFMTDEGKTINFHKRLDSMVQTNYPFFIPQVEGDVLYEAPFGRPETMPHRLGQMLHYFEITVLANPDKRNTIIAIGLATKPYPPFRYLYN</sequence>
<dbReference type="EMBL" id="CAJVQC010023246">
    <property type="protein sequence ID" value="CAG8721470.1"/>
    <property type="molecule type" value="Genomic_DNA"/>
</dbReference>
<dbReference type="Proteomes" id="UP000789920">
    <property type="component" value="Unassembled WGS sequence"/>
</dbReference>
<feature type="non-terminal residue" evidence="1">
    <location>
        <position position="1"/>
    </location>
</feature>
<evidence type="ECO:0000313" key="1">
    <source>
        <dbReference type="EMBL" id="CAG8721470.1"/>
    </source>
</evidence>
<name>A0ACA9PSI0_9GLOM</name>
<reference evidence="1" key="1">
    <citation type="submission" date="2021-06" db="EMBL/GenBank/DDBJ databases">
        <authorList>
            <person name="Kallberg Y."/>
            <person name="Tangrot J."/>
            <person name="Rosling A."/>
        </authorList>
    </citation>
    <scope>NUCLEOTIDE SEQUENCE</scope>
    <source>
        <strain evidence="1">MA461A</strain>
    </source>
</reference>
<gene>
    <name evidence="1" type="ORF">RPERSI_LOCUS11335</name>
</gene>
<organism evidence="1 2">
    <name type="scientific">Racocetra persica</name>
    <dbReference type="NCBI Taxonomy" id="160502"/>
    <lineage>
        <taxon>Eukaryota</taxon>
        <taxon>Fungi</taxon>
        <taxon>Fungi incertae sedis</taxon>
        <taxon>Mucoromycota</taxon>
        <taxon>Glomeromycotina</taxon>
        <taxon>Glomeromycetes</taxon>
        <taxon>Diversisporales</taxon>
        <taxon>Gigasporaceae</taxon>
        <taxon>Racocetra</taxon>
    </lineage>
</organism>
<comment type="caution">
    <text evidence="1">The sequence shown here is derived from an EMBL/GenBank/DDBJ whole genome shotgun (WGS) entry which is preliminary data.</text>
</comment>
<keyword evidence="2" id="KW-1185">Reference proteome</keyword>
<accession>A0ACA9PSI0</accession>
<proteinExistence type="predicted"/>
<evidence type="ECO:0000313" key="2">
    <source>
        <dbReference type="Proteomes" id="UP000789920"/>
    </source>
</evidence>